<feature type="domain" description="Ig-like" evidence="2">
    <location>
        <begin position="15"/>
        <end position="100"/>
    </location>
</feature>
<sequence length="172" mass="19001">CWRMNIYSCLLALLLACNVTAEIIYQEVMEGKLAFLSCSHSVEGKVTWSREINGSKVDIFATDGDREERINDPQKRYGSTADKSLFILSAAVSDSGTYYCNNEPAAKLTVIPSGTKIKQRTERSSITLTCPHDVGGLHVPTWSREIGGKQQPIRLHVSTVTKTLMLPNLQPA</sequence>
<dbReference type="AlphaFoldDB" id="A0AAV1QCC0"/>
<dbReference type="InterPro" id="IPR013783">
    <property type="entry name" value="Ig-like_fold"/>
</dbReference>
<dbReference type="SMART" id="SM00409">
    <property type="entry name" value="IG"/>
    <property type="match status" value="1"/>
</dbReference>
<proteinExistence type="predicted"/>
<dbReference type="InterPro" id="IPR003599">
    <property type="entry name" value="Ig_sub"/>
</dbReference>
<dbReference type="EMBL" id="CAWUFR010000915">
    <property type="protein sequence ID" value="CAK6981906.1"/>
    <property type="molecule type" value="Genomic_DNA"/>
</dbReference>
<dbReference type="InterPro" id="IPR036179">
    <property type="entry name" value="Ig-like_dom_sf"/>
</dbReference>
<name>A0AAV1QCC0_SCOSC</name>
<accession>A0AAV1QCC0</accession>
<gene>
    <name evidence="3" type="ORF">FSCOSCO3_A015284</name>
</gene>
<evidence type="ECO:0000313" key="3">
    <source>
        <dbReference type="EMBL" id="CAK6981906.1"/>
    </source>
</evidence>
<evidence type="ECO:0000256" key="1">
    <source>
        <dbReference type="SAM" id="SignalP"/>
    </source>
</evidence>
<dbReference type="Gene3D" id="2.60.40.10">
    <property type="entry name" value="Immunoglobulins"/>
    <property type="match status" value="1"/>
</dbReference>
<feature type="non-terminal residue" evidence="3">
    <location>
        <position position="172"/>
    </location>
</feature>
<organism evidence="3 4">
    <name type="scientific">Scomber scombrus</name>
    <name type="common">Atlantic mackerel</name>
    <name type="synonym">Scomber vernalis</name>
    <dbReference type="NCBI Taxonomy" id="13677"/>
    <lineage>
        <taxon>Eukaryota</taxon>
        <taxon>Metazoa</taxon>
        <taxon>Chordata</taxon>
        <taxon>Craniata</taxon>
        <taxon>Vertebrata</taxon>
        <taxon>Euteleostomi</taxon>
        <taxon>Actinopterygii</taxon>
        <taxon>Neopterygii</taxon>
        <taxon>Teleostei</taxon>
        <taxon>Neoteleostei</taxon>
        <taxon>Acanthomorphata</taxon>
        <taxon>Pelagiaria</taxon>
        <taxon>Scombriformes</taxon>
        <taxon>Scombridae</taxon>
        <taxon>Scomber</taxon>
    </lineage>
</organism>
<reference evidence="3 4" key="1">
    <citation type="submission" date="2024-01" db="EMBL/GenBank/DDBJ databases">
        <authorList>
            <person name="Alioto T."/>
            <person name="Alioto T."/>
            <person name="Gomez Garrido J."/>
        </authorList>
    </citation>
    <scope>NUCLEOTIDE SEQUENCE [LARGE SCALE GENOMIC DNA]</scope>
</reference>
<dbReference type="InterPro" id="IPR007110">
    <property type="entry name" value="Ig-like_dom"/>
</dbReference>
<dbReference type="Proteomes" id="UP001314229">
    <property type="component" value="Unassembled WGS sequence"/>
</dbReference>
<dbReference type="SUPFAM" id="SSF48726">
    <property type="entry name" value="Immunoglobulin"/>
    <property type="match status" value="1"/>
</dbReference>
<dbReference type="InterPro" id="IPR013106">
    <property type="entry name" value="Ig_V-set"/>
</dbReference>
<evidence type="ECO:0000313" key="4">
    <source>
        <dbReference type="Proteomes" id="UP001314229"/>
    </source>
</evidence>
<comment type="caution">
    <text evidence="3">The sequence shown here is derived from an EMBL/GenBank/DDBJ whole genome shotgun (WGS) entry which is preliminary data.</text>
</comment>
<feature type="signal peptide" evidence="1">
    <location>
        <begin position="1"/>
        <end position="21"/>
    </location>
</feature>
<keyword evidence="1" id="KW-0732">Signal</keyword>
<keyword evidence="4" id="KW-1185">Reference proteome</keyword>
<dbReference type="PROSITE" id="PS50835">
    <property type="entry name" value="IG_LIKE"/>
    <property type="match status" value="1"/>
</dbReference>
<evidence type="ECO:0000259" key="2">
    <source>
        <dbReference type="PROSITE" id="PS50835"/>
    </source>
</evidence>
<protein>
    <submittedName>
        <fullName evidence="3">Uncharacterized protein LOC122970083</fullName>
    </submittedName>
</protein>
<feature type="chain" id="PRO_5043348376" evidence="1">
    <location>
        <begin position="22"/>
        <end position="172"/>
    </location>
</feature>
<dbReference type="Pfam" id="PF07686">
    <property type="entry name" value="V-set"/>
    <property type="match status" value="1"/>
</dbReference>
<feature type="non-terminal residue" evidence="3">
    <location>
        <position position="1"/>
    </location>
</feature>